<dbReference type="PIRSF" id="PIRSF020481">
    <property type="entry name" value="BAP"/>
    <property type="match status" value="1"/>
</dbReference>
<sequence length="300" mass="31953">MSETVGTPIDLTLLPAPQVVEPLDFEQILAAMLADLRSRDPQFDALVESDPAYKILEVAAYRELLLRQRVNDAARSVMLAYAESSDLDQLAALYGVQRLVVDPGDPAAVPPVAPTYESDTALRRRVQLAPESWTSAGSRGAYQYHGMTADPQVKDVGVYSPSPGEVLVTVLSTVGGGTASDSLLAAVDAALSAETVRPLCDGVTVQTAQIVNYTIQAALTLHQGPDAETVRQEALAAAQNYATQTHRLGRDVTLSGVYAALHQPGVQRVRLISPLADLVISPQQAAWCTDIIVVVEGRGE</sequence>
<evidence type="ECO:0000313" key="3">
    <source>
        <dbReference type="EMBL" id="AJF07757.1"/>
    </source>
</evidence>
<dbReference type="Proteomes" id="UP000035036">
    <property type="component" value="Chromosome"/>
</dbReference>
<dbReference type="InterPro" id="IPR058531">
    <property type="entry name" value="Baseplate_J_M"/>
</dbReference>
<dbReference type="KEGG" id="gsb:GSUB_16005"/>
<keyword evidence="4" id="KW-1185">Reference proteome</keyword>
<name>A0A0B5FHT7_9BACT</name>
<dbReference type="RefSeq" id="WP_040201734.1">
    <property type="nucleotide sequence ID" value="NZ_CP010311.1"/>
</dbReference>
<feature type="domain" description="Baseplate J-like central" evidence="1">
    <location>
        <begin position="135"/>
        <end position="206"/>
    </location>
</feature>
<dbReference type="EMBL" id="CP010311">
    <property type="protein sequence ID" value="AJF07757.1"/>
    <property type="molecule type" value="Genomic_DNA"/>
</dbReference>
<evidence type="ECO:0000259" key="1">
    <source>
        <dbReference type="Pfam" id="PF26078"/>
    </source>
</evidence>
<dbReference type="InterPro" id="IPR014507">
    <property type="entry name" value="Baseplate_assembly_J_pred"/>
</dbReference>
<dbReference type="STRING" id="483547.GSUB_16005"/>
<dbReference type="PANTHER" id="PTHR35862">
    <property type="entry name" value="FELS-2 PROPHAGE PROTEIN"/>
    <property type="match status" value="1"/>
</dbReference>
<dbReference type="HOGENOM" id="CLU_046415_0_0_7"/>
<protein>
    <submittedName>
        <fullName evidence="3">Baseplate assembly protein</fullName>
    </submittedName>
</protein>
<reference evidence="3 4" key="1">
    <citation type="journal article" date="2015" name="Genome Announc.">
        <title>Genomes of Geoalkalibacter ferrihydriticus Z-0531T and Geoalkalibacter subterraneus Red1T, Two Haloalkaliphilic Metal-Reducing Deltaproteobacteria.</title>
        <authorList>
            <person name="Badalamenti J.P."/>
            <person name="Krajmalnik-Brown R."/>
            <person name="Torres C.I."/>
            <person name="Bond D.R."/>
        </authorList>
    </citation>
    <scope>NUCLEOTIDE SEQUENCE [LARGE SCALE GENOMIC DNA]</scope>
    <source>
        <strain evidence="3 4">Red1</strain>
    </source>
</reference>
<dbReference type="AlphaFoldDB" id="A0A0B5FHT7"/>
<dbReference type="InterPro" id="IPR058530">
    <property type="entry name" value="Baseplate_J-like_C"/>
</dbReference>
<feature type="domain" description="Baseplate J-like C-terminal" evidence="2">
    <location>
        <begin position="213"/>
        <end position="292"/>
    </location>
</feature>
<proteinExistence type="predicted"/>
<accession>A0A0B5FHT7</accession>
<organism evidence="3 4">
    <name type="scientific">Geoalkalibacter subterraneus</name>
    <dbReference type="NCBI Taxonomy" id="483547"/>
    <lineage>
        <taxon>Bacteria</taxon>
        <taxon>Pseudomonadati</taxon>
        <taxon>Thermodesulfobacteriota</taxon>
        <taxon>Desulfuromonadia</taxon>
        <taxon>Desulfuromonadales</taxon>
        <taxon>Geoalkalibacteraceae</taxon>
        <taxon>Geoalkalibacter</taxon>
    </lineage>
</organism>
<dbReference type="PANTHER" id="PTHR35862:SF1">
    <property type="entry name" value="FELS-2 PROPHAGE PROTEIN"/>
    <property type="match status" value="1"/>
</dbReference>
<evidence type="ECO:0000259" key="2">
    <source>
        <dbReference type="Pfam" id="PF26079"/>
    </source>
</evidence>
<gene>
    <name evidence="3" type="ORF">GSUB_16005</name>
</gene>
<evidence type="ECO:0000313" key="4">
    <source>
        <dbReference type="Proteomes" id="UP000035036"/>
    </source>
</evidence>
<dbReference type="OrthoDB" id="9793802at2"/>
<dbReference type="Pfam" id="PF26078">
    <property type="entry name" value="Baseplate_J_M"/>
    <property type="match status" value="1"/>
</dbReference>
<dbReference type="InterPro" id="IPR052726">
    <property type="entry name" value="Phage_Baseplate_Hub"/>
</dbReference>
<dbReference type="Pfam" id="PF26079">
    <property type="entry name" value="Baseplate_J_C"/>
    <property type="match status" value="1"/>
</dbReference>